<dbReference type="PIRSF" id="PIRSF005901">
    <property type="entry name" value="EF-P"/>
    <property type="match status" value="1"/>
</dbReference>
<dbReference type="GO" id="GO:0005829">
    <property type="term" value="C:cytosol"/>
    <property type="evidence" value="ECO:0007669"/>
    <property type="project" value="UniProtKB-ARBA"/>
</dbReference>
<dbReference type="SUPFAM" id="SSF50104">
    <property type="entry name" value="Translation proteins SH3-like domain"/>
    <property type="match status" value="1"/>
</dbReference>
<keyword evidence="5 7" id="KW-0251">Elongation factor</keyword>
<feature type="domain" description="Translation elongation factor P/YeiP central" evidence="11">
    <location>
        <begin position="67"/>
        <end position="121"/>
    </location>
</feature>
<keyword evidence="13" id="KW-1185">Reference proteome</keyword>
<dbReference type="FunFam" id="2.40.50.140:FF:000004">
    <property type="entry name" value="Elongation factor P"/>
    <property type="match status" value="1"/>
</dbReference>
<dbReference type="SMART" id="SM01185">
    <property type="entry name" value="EFP"/>
    <property type="match status" value="1"/>
</dbReference>
<dbReference type="Pfam" id="PF01132">
    <property type="entry name" value="EFP"/>
    <property type="match status" value="1"/>
</dbReference>
<dbReference type="InterPro" id="IPR014722">
    <property type="entry name" value="Rib_uL2_dom2"/>
</dbReference>
<accession>A0A7X1E2Y2</accession>
<evidence type="ECO:0000256" key="2">
    <source>
        <dbReference type="ARBA" id="ARBA00004815"/>
    </source>
</evidence>
<dbReference type="PROSITE" id="PS01275">
    <property type="entry name" value="EFP"/>
    <property type="match status" value="1"/>
</dbReference>
<dbReference type="AlphaFoldDB" id="A0A7X1E2Y2"/>
<dbReference type="SMART" id="SM00841">
    <property type="entry name" value="Elong-fact-P_C"/>
    <property type="match status" value="1"/>
</dbReference>
<dbReference type="Gene3D" id="2.30.30.30">
    <property type="match status" value="1"/>
</dbReference>
<protein>
    <recommendedName>
        <fullName evidence="7 8">Elongation factor P</fullName>
        <shortName evidence="7">EF-P</shortName>
    </recommendedName>
</protein>
<organism evidence="12 13">
    <name type="scientific">Puniceicoccus vermicola</name>
    <dbReference type="NCBI Taxonomy" id="388746"/>
    <lineage>
        <taxon>Bacteria</taxon>
        <taxon>Pseudomonadati</taxon>
        <taxon>Verrucomicrobiota</taxon>
        <taxon>Opitutia</taxon>
        <taxon>Puniceicoccales</taxon>
        <taxon>Puniceicoccaceae</taxon>
        <taxon>Puniceicoccus</taxon>
    </lineage>
</organism>
<evidence type="ECO:0000259" key="11">
    <source>
        <dbReference type="SMART" id="SM01185"/>
    </source>
</evidence>
<gene>
    <name evidence="7 12" type="primary">efp</name>
    <name evidence="12" type="ORF">H5P30_03990</name>
</gene>
<dbReference type="GO" id="GO:0043043">
    <property type="term" value="P:peptide biosynthetic process"/>
    <property type="evidence" value="ECO:0007669"/>
    <property type="project" value="InterPro"/>
</dbReference>
<sequence>MASPTEIRKGRVIDYQSAPHLVLEMLHRTQGRQAGFVQATLRNLNTGSTTTQKFRSTESVEFMHTENLRLEFSYEDQDGYHFLHPETFEDTMIPFDLLEDKKAYLTENQEYDILHVDGRPVQVQLPSSVEMDVAEAPEGLRGDTASAAQKPAVTTTGITVQVPLFIKPGDRIKVSTDNGSYLGRV</sequence>
<comment type="pathway">
    <text evidence="2 7">Protein biosynthesis; polypeptide chain elongation.</text>
</comment>
<evidence type="ECO:0000256" key="3">
    <source>
        <dbReference type="ARBA" id="ARBA00009479"/>
    </source>
</evidence>
<dbReference type="SUPFAM" id="SSF50249">
    <property type="entry name" value="Nucleic acid-binding proteins"/>
    <property type="match status" value="2"/>
</dbReference>
<evidence type="ECO:0000256" key="4">
    <source>
        <dbReference type="ARBA" id="ARBA00022490"/>
    </source>
</evidence>
<reference evidence="12 13" key="1">
    <citation type="submission" date="2020-07" db="EMBL/GenBank/DDBJ databases">
        <authorList>
            <person name="Feng X."/>
        </authorList>
    </citation>
    <scope>NUCLEOTIDE SEQUENCE [LARGE SCALE GENOMIC DNA]</scope>
    <source>
        <strain evidence="12 13">JCM14086</strain>
    </source>
</reference>
<keyword evidence="6 7" id="KW-0648">Protein biosynthesis</keyword>
<evidence type="ECO:0000259" key="10">
    <source>
        <dbReference type="SMART" id="SM00841"/>
    </source>
</evidence>
<dbReference type="InterPro" id="IPR001059">
    <property type="entry name" value="Transl_elong_P/YeiP_cen"/>
</dbReference>
<evidence type="ECO:0000313" key="12">
    <source>
        <dbReference type="EMBL" id="MBC2600935.1"/>
    </source>
</evidence>
<dbReference type="InterPro" id="IPR013852">
    <property type="entry name" value="Transl_elong_P/YeiP_CS"/>
</dbReference>
<feature type="domain" description="Elongation factor P C-terminal" evidence="10">
    <location>
        <begin position="129"/>
        <end position="184"/>
    </location>
</feature>
<evidence type="ECO:0000313" key="13">
    <source>
        <dbReference type="Proteomes" id="UP000525652"/>
    </source>
</evidence>
<dbReference type="NCBIfam" id="TIGR00038">
    <property type="entry name" value="efp"/>
    <property type="match status" value="1"/>
</dbReference>
<dbReference type="UniPathway" id="UPA00345"/>
<evidence type="ECO:0000256" key="8">
    <source>
        <dbReference type="NCBIfam" id="TIGR00038"/>
    </source>
</evidence>
<dbReference type="NCBIfam" id="NF001810">
    <property type="entry name" value="PRK00529.1"/>
    <property type="match status" value="1"/>
</dbReference>
<comment type="caution">
    <text evidence="12">The sequence shown here is derived from an EMBL/GenBank/DDBJ whole genome shotgun (WGS) entry which is preliminary data.</text>
</comment>
<dbReference type="InterPro" id="IPR015365">
    <property type="entry name" value="Elong-fact-P_C"/>
</dbReference>
<dbReference type="Pfam" id="PF08207">
    <property type="entry name" value="EFP_N"/>
    <property type="match status" value="1"/>
</dbReference>
<comment type="subcellular location">
    <subcellularLocation>
        <location evidence="1 7">Cytoplasm</location>
    </subcellularLocation>
</comment>
<dbReference type="HAMAP" id="MF_00141">
    <property type="entry name" value="EF_P"/>
    <property type="match status" value="1"/>
</dbReference>
<comment type="similarity">
    <text evidence="3 7 9">Belongs to the elongation factor P family.</text>
</comment>
<dbReference type="PANTHER" id="PTHR30053">
    <property type="entry name" value="ELONGATION FACTOR P"/>
    <property type="match status" value="1"/>
</dbReference>
<dbReference type="CDD" id="cd05794">
    <property type="entry name" value="S1_EF-P_repeat_2"/>
    <property type="match status" value="1"/>
</dbReference>
<dbReference type="InterPro" id="IPR012340">
    <property type="entry name" value="NA-bd_OB-fold"/>
</dbReference>
<dbReference type="Gene3D" id="2.40.50.140">
    <property type="entry name" value="Nucleic acid-binding proteins"/>
    <property type="match status" value="2"/>
</dbReference>
<dbReference type="InterPro" id="IPR008991">
    <property type="entry name" value="Translation_prot_SH3-like_sf"/>
</dbReference>
<evidence type="ECO:0000256" key="5">
    <source>
        <dbReference type="ARBA" id="ARBA00022768"/>
    </source>
</evidence>
<evidence type="ECO:0000256" key="6">
    <source>
        <dbReference type="ARBA" id="ARBA00022917"/>
    </source>
</evidence>
<evidence type="ECO:0000256" key="9">
    <source>
        <dbReference type="RuleBase" id="RU004389"/>
    </source>
</evidence>
<dbReference type="InterPro" id="IPR020599">
    <property type="entry name" value="Transl_elong_fac_P/YeiP"/>
</dbReference>
<proteinExistence type="inferred from homology"/>
<dbReference type="InterPro" id="IPR013185">
    <property type="entry name" value="Transl_elong_KOW-like"/>
</dbReference>
<dbReference type="Proteomes" id="UP000525652">
    <property type="component" value="Unassembled WGS sequence"/>
</dbReference>
<dbReference type="Pfam" id="PF09285">
    <property type="entry name" value="Elong-fact-P_C"/>
    <property type="match status" value="1"/>
</dbReference>
<dbReference type="InterPro" id="IPR011768">
    <property type="entry name" value="Transl_elongation_fac_P"/>
</dbReference>
<keyword evidence="4 7" id="KW-0963">Cytoplasm</keyword>
<dbReference type="RefSeq" id="WP_185691670.1">
    <property type="nucleotide sequence ID" value="NZ_JACHVA010000040.1"/>
</dbReference>
<name>A0A7X1E2Y2_9BACT</name>
<dbReference type="EMBL" id="JACHVA010000040">
    <property type="protein sequence ID" value="MBC2600935.1"/>
    <property type="molecule type" value="Genomic_DNA"/>
</dbReference>
<dbReference type="PANTHER" id="PTHR30053:SF14">
    <property type="entry name" value="TRANSLATION ELONGATION FACTOR KOW-LIKE DOMAIN-CONTAINING PROTEIN"/>
    <property type="match status" value="1"/>
</dbReference>
<evidence type="ECO:0000256" key="1">
    <source>
        <dbReference type="ARBA" id="ARBA00004496"/>
    </source>
</evidence>
<evidence type="ECO:0000256" key="7">
    <source>
        <dbReference type="HAMAP-Rule" id="MF_00141"/>
    </source>
</evidence>
<dbReference type="CDD" id="cd04470">
    <property type="entry name" value="S1_EF-P_repeat_1"/>
    <property type="match status" value="1"/>
</dbReference>
<comment type="function">
    <text evidence="7">Involved in peptide bond synthesis. Stimulates efficient translation and peptide-bond synthesis on native or reconstituted 70S ribosomes in vitro. Probably functions indirectly by altering the affinity of the ribosome for aminoacyl-tRNA, thus increasing their reactivity as acceptors for peptidyl transferase.</text>
</comment>
<dbReference type="GO" id="GO:0003746">
    <property type="term" value="F:translation elongation factor activity"/>
    <property type="evidence" value="ECO:0007669"/>
    <property type="project" value="UniProtKB-UniRule"/>
</dbReference>